<organism evidence="7">
    <name type="scientific">Mucor ambiguus</name>
    <dbReference type="NCBI Taxonomy" id="91626"/>
    <lineage>
        <taxon>Eukaryota</taxon>
        <taxon>Fungi</taxon>
        <taxon>Fungi incertae sedis</taxon>
        <taxon>Mucoromycota</taxon>
        <taxon>Mucoromycotina</taxon>
        <taxon>Mucoromycetes</taxon>
        <taxon>Mucorales</taxon>
        <taxon>Mucorineae</taxon>
        <taxon>Mucoraceae</taxon>
        <taxon>Mucor</taxon>
    </lineage>
</organism>
<dbReference type="Pfam" id="PF03006">
    <property type="entry name" value="HlyIII"/>
    <property type="match status" value="1"/>
</dbReference>
<evidence type="ECO:0000256" key="6">
    <source>
        <dbReference type="SAM" id="Phobius"/>
    </source>
</evidence>
<keyword evidence="5" id="KW-0479">Metal-binding</keyword>
<feature type="binding site" evidence="5">
    <location>
        <position position="452"/>
    </location>
    <ligand>
        <name>Zn(2+)</name>
        <dbReference type="ChEBI" id="CHEBI:29105"/>
    </ligand>
</feature>
<sequence length="483" mass="55782">MENLLTIQPQSVLRHDEGMDLEEFFKDNLEPLMKKFKYRLSQFESAVVSSESIQHYTVSKVNEAYLLLESLGQEWDERRQMALEARRRILQELDVKKCGGGDDDKSTYYMMTPPDLLSAMMELSKKYHELEMDSNGEMIDNTIDAFMLKMEELDGKISDALGRADKMRERVEEKLMVVAGVANDHIDKLKYAMSFGSNRLLMYDELPGPWQSNEVWYITVNYIRTGYRFLDSAADCWYSLFYVHNETGNIWTHLLGFVALFSVGVYELFFSELMTSIPVQDRLIFLVFFLAACKCLMCSTVWHTLSGINNLKVYRQVACLDYVGISVLICASIMLCEYYGFYCNDAVRNTYMTATTSLAIIGVSMPFQAWFDKHERRWLRIAFFIALASSGAIVIGHLAVMRGAIETFTWLTPVFKSIACYLAGVILYGNQFPERFWPGKFDHFGHSHQFWHLFVCGGIWFHYQAALQFASNREIFGQCQLLI</sequence>
<dbReference type="EMBL" id="DF836294">
    <property type="protein sequence ID" value="GAN01246.1"/>
    <property type="molecule type" value="Genomic_DNA"/>
</dbReference>
<dbReference type="Proteomes" id="UP000053815">
    <property type="component" value="Unassembled WGS sequence"/>
</dbReference>
<feature type="transmembrane region" description="Helical" evidence="6">
    <location>
        <begin position="351"/>
        <end position="371"/>
    </location>
</feature>
<gene>
    <name evidence="7" type="ORF">MAM1_0005d00678</name>
</gene>
<feature type="binding site" evidence="5">
    <location>
        <position position="303"/>
    </location>
    <ligand>
        <name>Zn(2+)</name>
        <dbReference type="ChEBI" id="CHEBI:29105"/>
    </ligand>
</feature>
<name>A0A0C9M059_9FUNG</name>
<feature type="transmembrane region" description="Helical" evidence="6">
    <location>
        <begin position="283"/>
        <end position="302"/>
    </location>
</feature>
<proteinExistence type="predicted"/>
<keyword evidence="5" id="KW-0862">Zinc</keyword>
<protein>
    <submittedName>
        <fullName evidence="7">Hemolysin III family protein</fullName>
    </submittedName>
</protein>
<evidence type="ECO:0000256" key="1">
    <source>
        <dbReference type="ARBA" id="ARBA00004141"/>
    </source>
</evidence>
<dbReference type="PANTHER" id="PTHR20855:SF97">
    <property type="entry name" value="ADIPOR-LIKE RECEPTOR IZH3-RELATED"/>
    <property type="match status" value="1"/>
</dbReference>
<keyword evidence="4 6" id="KW-0472">Membrane</keyword>
<evidence type="ECO:0000256" key="4">
    <source>
        <dbReference type="ARBA" id="ARBA00023136"/>
    </source>
</evidence>
<evidence type="ECO:0000313" key="7">
    <source>
        <dbReference type="EMBL" id="GAN01246.1"/>
    </source>
</evidence>
<feature type="transmembrane region" description="Helical" evidence="6">
    <location>
        <begin position="449"/>
        <end position="467"/>
    </location>
</feature>
<evidence type="ECO:0000256" key="2">
    <source>
        <dbReference type="ARBA" id="ARBA00022692"/>
    </source>
</evidence>
<feature type="binding site" evidence="5">
    <location>
        <position position="448"/>
    </location>
    <ligand>
        <name>Zn(2+)</name>
        <dbReference type="ChEBI" id="CHEBI:29105"/>
    </ligand>
</feature>
<dbReference type="InterPro" id="IPR004254">
    <property type="entry name" value="AdipoR/HlyIII-related"/>
</dbReference>
<dbReference type="PANTHER" id="PTHR20855">
    <property type="entry name" value="ADIPOR/PROGESTIN RECEPTOR-RELATED"/>
    <property type="match status" value="1"/>
</dbReference>
<dbReference type="GO" id="GO:0016020">
    <property type="term" value="C:membrane"/>
    <property type="evidence" value="ECO:0007669"/>
    <property type="project" value="UniProtKB-SubCell"/>
</dbReference>
<feature type="transmembrane region" description="Helical" evidence="6">
    <location>
        <begin position="407"/>
        <end position="429"/>
    </location>
</feature>
<accession>A0A0C9M059</accession>
<keyword evidence="8" id="KW-1185">Reference proteome</keyword>
<keyword evidence="3 6" id="KW-1133">Transmembrane helix</keyword>
<evidence type="ECO:0000256" key="3">
    <source>
        <dbReference type="ARBA" id="ARBA00022989"/>
    </source>
</evidence>
<dbReference type="AlphaFoldDB" id="A0A0C9M059"/>
<dbReference type="OrthoDB" id="5585746at2759"/>
<feature type="transmembrane region" description="Helical" evidence="6">
    <location>
        <begin position="250"/>
        <end position="271"/>
    </location>
</feature>
<comment type="subcellular location">
    <subcellularLocation>
        <location evidence="1">Membrane</location>
        <topology evidence="1">Multi-pass membrane protein</topology>
    </subcellularLocation>
</comment>
<dbReference type="GO" id="GO:0038023">
    <property type="term" value="F:signaling receptor activity"/>
    <property type="evidence" value="ECO:0007669"/>
    <property type="project" value="TreeGrafter"/>
</dbReference>
<feature type="transmembrane region" description="Helical" evidence="6">
    <location>
        <begin position="377"/>
        <end position="400"/>
    </location>
</feature>
<feature type="transmembrane region" description="Helical" evidence="6">
    <location>
        <begin position="322"/>
        <end position="339"/>
    </location>
</feature>
<dbReference type="GO" id="GO:0046872">
    <property type="term" value="F:metal ion binding"/>
    <property type="evidence" value="ECO:0007669"/>
    <property type="project" value="UniProtKB-KW"/>
</dbReference>
<dbReference type="STRING" id="91626.A0A0C9M059"/>
<evidence type="ECO:0000313" key="8">
    <source>
        <dbReference type="Proteomes" id="UP000053815"/>
    </source>
</evidence>
<dbReference type="GO" id="GO:0006882">
    <property type="term" value="P:intracellular zinc ion homeostasis"/>
    <property type="evidence" value="ECO:0007669"/>
    <property type="project" value="TreeGrafter"/>
</dbReference>
<evidence type="ECO:0000256" key="5">
    <source>
        <dbReference type="PIRSR" id="PIRSR604254-1"/>
    </source>
</evidence>
<keyword evidence="2 6" id="KW-0812">Transmembrane</keyword>
<reference evidence="7" key="1">
    <citation type="submission" date="2014-09" db="EMBL/GenBank/DDBJ databases">
        <title>Draft genome sequence of an oleaginous Mucoromycotina fungus Mucor ambiguus NBRC6742.</title>
        <authorList>
            <person name="Takeda I."/>
            <person name="Yamane N."/>
            <person name="Morita T."/>
            <person name="Tamano K."/>
            <person name="Machida M."/>
            <person name="Baker S."/>
            <person name="Koike H."/>
        </authorList>
    </citation>
    <scope>NUCLEOTIDE SEQUENCE</scope>
    <source>
        <strain evidence="7">NBRC 6742</strain>
    </source>
</reference>